<proteinExistence type="predicted"/>
<accession>A0A7J8ZTA4</accession>
<keyword evidence="2" id="KW-1185">Reference proteome</keyword>
<dbReference type="EMBL" id="JABEZV010000007">
    <property type="protein sequence ID" value="MBA0715036.1"/>
    <property type="molecule type" value="Genomic_DNA"/>
</dbReference>
<dbReference type="AlphaFoldDB" id="A0A7J8ZTA4"/>
<evidence type="ECO:0000313" key="1">
    <source>
        <dbReference type="EMBL" id="MBA0715036.1"/>
    </source>
</evidence>
<evidence type="ECO:0000313" key="2">
    <source>
        <dbReference type="Proteomes" id="UP000593574"/>
    </source>
</evidence>
<feature type="non-terminal residue" evidence="1">
    <location>
        <position position="1"/>
    </location>
</feature>
<protein>
    <submittedName>
        <fullName evidence="1">Uncharacterized protein</fullName>
    </submittedName>
</protein>
<reference evidence="1 2" key="1">
    <citation type="journal article" date="2019" name="Genome Biol. Evol.">
        <title>Insights into the evolution of the New World diploid cottons (Gossypium, subgenus Houzingenia) based on genome sequencing.</title>
        <authorList>
            <person name="Grover C.E."/>
            <person name="Arick M.A. 2nd"/>
            <person name="Thrash A."/>
            <person name="Conover J.L."/>
            <person name="Sanders W.S."/>
            <person name="Peterson D.G."/>
            <person name="Frelichowski J.E."/>
            <person name="Scheffler J.A."/>
            <person name="Scheffler B.E."/>
            <person name="Wendel J.F."/>
        </authorList>
    </citation>
    <scope>NUCLEOTIDE SEQUENCE [LARGE SCALE GENOMIC DNA]</scope>
    <source>
        <strain evidence="1">4</strain>
        <tissue evidence="1">Leaf</tissue>
    </source>
</reference>
<sequence>MEKTIAALVGTSIGMVVVEDAMWNSYINIIEEIDVEDVATTNNLEEGNNYHGCK</sequence>
<dbReference type="Proteomes" id="UP000593574">
    <property type="component" value="Unassembled WGS sequence"/>
</dbReference>
<organism evidence="1 2">
    <name type="scientific">Gossypium laxum</name>
    <dbReference type="NCBI Taxonomy" id="34288"/>
    <lineage>
        <taxon>Eukaryota</taxon>
        <taxon>Viridiplantae</taxon>
        <taxon>Streptophyta</taxon>
        <taxon>Embryophyta</taxon>
        <taxon>Tracheophyta</taxon>
        <taxon>Spermatophyta</taxon>
        <taxon>Magnoliopsida</taxon>
        <taxon>eudicotyledons</taxon>
        <taxon>Gunneridae</taxon>
        <taxon>Pentapetalae</taxon>
        <taxon>rosids</taxon>
        <taxon>malvids</taxon>
        <taxon>Malvales</taxon>
        <taxon>Malvaceae</taxon>
        <taxon>Malvoideae</taxon>
        <taxon>Gossypium</taxon>
    </lineage>
</organism>
<name>A0A7J8ZTA4_9ROSI</name>
<gene>
    <name evidence="1" type="ORF">Golax_013968</name>
</gene>
<comment type="caution">
    <text evidence="1">The sequence shown here is derived from an EMBL/GenBank/DDBJ whole genome shotgun (WGS) entry which is preliminary data.</text>
</comment>